<keyword evidence="7" id="KW-0812">Transmembrane</keyword>
<dbReference type="AlphaFoldDB" id="A0A067FR78"/>
<feature type="non-terminal residue" evidence="9">
    <location>
        <position position="1"/>
    </location>
</feature>
<dbReference type="InterPro" id="IPR036961">
    <property type="entry name" value="Kinesin_motor_dom_sf"/>
</dbReference>
<dbReference type="PANTHER" id="PTHR13140">
    <property type="entry name" value="MYOSIN"/>
    <property type="match status" value="1"/>
</dbReference>
<organism evidence="9 10">
    <name type="scientific">Citrus sinensis</name>
    <name type="common">Sweet orange</name>
    <name type="synonym">Citrus aurantium var. sinensis</name>
    <dbReference type="NCBI Taxonomy" id="2711"/>
    <lineage>
        <taxon>Eukaryota</taxon>
        <taxon>Viridiplantae</taxon>
        <taxon>Streptophyta</taxon>
        <taxon>Embryophyta</taxon>
        <taxon>Tracheophyta</taxon>
        <taxon>Spermatophyta</taxon>
        <taxon>Magnoliopsida</taxon>
        <taxon>eudicotyledons</taxon>
        <taxon>Gunneridae</taxon>
        <taxon>Pentapetalae</taxon>
        <taxon>rosids</taxon>
        <taxon>malvids</taxon>
        <taxon>Sapindales</taxon>
        <taxon>Rutaceae</taxon>
        <taxon>Aurantioideae</taxon>
        <taxon>Citrus</taxon>
    </lineage>
</organism>
<dbReference type="Proteomes" id="UP000027120">
    <property type="component" value="Unassembled WGS sequence"/>
</dbReference>
<name>A0A067FR78_CITSI</name>
<dbReference type="GO" id="GO:0005524">
    <property type="term" value="F:ATP binding"/>
    <property type="evidence" value="ECO:0007669"/>
    <property type="project" value="UniProtKB-UniRule"/>
</dbReference>
<evidence type="ECO:0000256" key="7">
    <source>
        <dbReference type="SAM" id="Phobius"/>
    </source>
</evidence>
<reference evidence="9 10" key="1">
    <citation type="submission" date="2014-04" db="EMBL/GenBank/DDBJ databases">
        <authorList>
            <consortium name="International Citrus Genome Consortium"/>
            <person name="Gmitter F."/>
            <person name="Chen C."/>
            <person name="Farmerie W."/>
            <person name="Harkins T."/>
            <person name="Desany B."/>
            <person name="Mohiuddin M."/>
            <person name="Kodira C."/>
            <person name="Borodovsky M."/>
            <person name="Lomsadze A."/>
            <person name="Burns P."/>
            <person name="Jenkins J."/>
            <person name="Prochnik S."/>
            <person name="Shu S."/>
            <person name="Chapman J."/>
            <person name="Pitluck S."/>
            <person name="Schmutz J."/>
            <person name="Rokhsar D."/>
        </authorList>
    </citation>
    <scope>NUCLEOTIDE SEQUENCE</scope>
</reference>
<feature type="transmembrane region" description="Helical" evidence="7">
    <location>
        <begin position="354"/>
        <end position="375"/>
    </location>
</feature>
<dbReference type="PANTHER" id="PTHR13140:SF780">
    <property type="entry name" value="MYOSIN-1"/>
    <property type="match status" value="1"/>
</dbReference>
<keyword evidence="5 6" id="KW-0009">Actin-binding</keyword>
<evidence type="ECO:0000256" key="3">
    <source>
        <dbReference type="ARBA" id="ARBA00023123"/>
    </source>
</evidence>
<evidence type="ECO:0000256" key="6">
    <source>
        <dbReference type="PROSITE-ProRule" id="PRU00782"/>
    </source>
</evidence>
<dbReference type="InterPro" id="IPR001609">
    <property type="entry name" value="Myosin_head_motor_dom-like"/>
</dbReference>
<keyword evidence="10" id="KW-1185">Reference proteome</keyword>
<evidence type="ECO:0000256" key="2">
    <source>
        <dbReference type="ARBA" id="ARBA00022840"/>
    </source>
</evidence>
<evidence type="ECO:0000256" key="1">
    <source>
        <dbReference type="ARBA" id="ARBA00022741"/>
    </source>
</evidence>
<feature type="binding site" evidence="6">
    <location>
        <begin position="1"/>
        <end position="8"/>
    </location>
    <ligand>
        <name>ATP</name>
        <dbReference type="ChEBI" id="CHEBI:30616"/>
    </ligand>
</feature>
<dbReference type="SUPFAM" id="SSF52540">
    <property type="entry name" value="P-loop containing nucleoside triphosphate hydrolases"/>
    <property type="match status" value="1"/>
</dbReference>
<dbReference type="Gene3D" id="3.40.850.10">
    <property type="entry name" value="Kinesin motor domain"/>
    <property type="match status" value="1"/>
</dbReference>
<evidence type="ECO:0000313" key="9">
    <source>
        <dbReference type="EMBL" id="KDO69894.1"/>
    </source>
</evidence>
<dbReference type="SMART" id="SM00242">
    <property type="entry name" value="MYSc"/>
    <property type="match status" value="1"/>
</dbReference>
<protein>
    <recommendedName>
        <fullName evidence="8">Myosin motor domain-containing protein</fullName>
    </recommendedName>
</protein>
<dbReference type="GO" id="GO:0003774">
    <property type="term" value="F:cytoskeletal motor activity"/>
    <property type="evidence" value="ECO:0007669"/>
    <property type="project" value="UniProtKB-UniRule"/>
</dbReference>
<comment type="caution">
    <text evidence="6">Lacks conserved residue(s) required for the propagation of feature annotation.</text>
</comment>
<dbReference type="Gene3D" id="1.20.120.720">
    <property type="entry name" value="Myosin VI head, motor domain, U50 subdomain"/>
    <property type="match status" value="1"/>
</dbReference>
<keyword evidence="4 6" id="KW-0505">Motor protein</keyword>
<dbReference type="InterPro" id="IPR027417">
    <property type="entry name" value="P-loop_NTPase"/>
</dbReference>
<comment type="similarity">
    <text evidence="6">Belongs to the TRAFAC class myosin-kinesin ATPase superfamily. Myosin family.</text>
</comment>
<dbReference type="PRINTS" id="PR00193">
    <property type="entry name" value="MYOSINHEAVY"/>
</dbReference>
<keyword evidence="1 6" id="KW-0547">Nucleotide-binding</keyword>
<gene>
    <name evidence="9" type="ORF">CISIN_1g0010671mg</name>
</gene>
<dbReference type="Pfam" id="PF00063">
    <property type="entry name" value="Myosin_head"/>
    <property type="match status" value="1"/>
</dbReference>
<keyword evidence="7" id="KW-1133">Transmembrane helix</keyword>
<dbReference type="Gene3D" id="1.20.58.530">
    <property type="match status" value="1"/>
</dbReference>
<accession>A0A067FR78</accession>
<evidence type="ECO:0000256" key="5">
    <source>
        <dbReference type="ARBA" id="ARBA00023203"/>
    </source>
</evidence>
<dbReference type="PROSITE" id="PS51456">
    <property type="entry name" value="MYOSIN_MOTOR"/>
    <property type="match status" value="1"/>
</dbReference>
<keyword evidence="2 6" id="KW-0067">ATP-binding</keyword>
<evidence type="ECO:0000313" key="10">
    <source>
        <dbReference type="Proteomes" id="UP000027120"/>
    </source>
</evidence>
<evidence type="ECO:0000259" key="8">
    <source>
        <dbReference type="PROSITE" id="PS51456"/>
    </source>
</evidence>
<dbReference type="Gene3D" id="1.10.10.820">
    <property type="match status" value="1"/>
</dbReference>
<dbReference type="GO" id="GO:0003779">
    <property type="term" value="F:actin binding"/>
    <property type="evidence" value="ECO:0007669"/>
    <property type="project" value="UniProtKB-KW"/>
</dbReference>
<feature type="domain" description="Myosin motor" evidence="8">
    <location>
        <begin position="1"/>
        <end position="342"/>
    </location>
</feature>
<dbReference type="EMBL" id="KK784891">
    <property type="protein sequence ID" value="KDO69894.1"/>
    <property type="molecule type" value="Genomic_DNA"/>
</dbReference>
<keyword evidence="7" id="KW-0472">Membrane</keyword>
<dbReference type="GO" id="GO:0016459">
    <property type="term" value="C:myosin complex"/>
    <property type="evidence" value="ECO:0007669"/>
    <property type="project" value="UniProtKB-KW"/>
</dbReference>
<proteinExistence type="inferred from homology"/>
<sequence>GESGAGKTETAKIAMQYLAALGGGSGIEYEILKTNPILEAFGNAKTSRNDNSSRFGKLIEIHFSETGKISGANIQTFLLEKSRVVQCAEGERAYHIFYQLCVGAPPALREKLNLMSAKEYKYLRQSSCYSINGVDDAEQFRIVVEALDIVHVSKEDQESVFAMLAAVLWLGNVSFTVIDNENHVEPVADEGLITVAKLIGCDIGELKLALSTRKMRVGNDTIVQNLTLSQATDTRDALAKSIYACLFEWLVEQINKSLAVGKRRTGRSISILDIYGFESFDRNSFEQFCINYANERLQQHFNRHLFKLEQEEYIQDGIDWAKVDFEDNKDCLNLFEKVPSPLTQLRVFVLTTKGVLLCYIFYLVVCHAFGIFIQADLTGNFFMFCMVASITTDTKISMNILSAKVLRFLLFNFRALQIIDILMSGSRSKFVGVMLHF</sequence>
<keyword evidence="3 6" id="KW-0518">Myosin</keyword>
<evidence type="ECO:0000256" key="4">
    <source>
        <dbReference type="ARBA" id="ARBA00023175"/>
    </source>
</evidence>